<name>A0A5J5CBJ0_9PERO</name>
<comment type="caution">
    <text evidence="2">The sequence shown here is derived from an EMBL/GenBank/DDBJ whole genome shotgun (WGS) entry which is preliminary data.</text>
</comment>
<feature type="compositionally biased region" description="Basic residues" evidence="1">
    <location>
        <begin position="179"/>
        <end position="189"/>
    </location>
</feature>
<evidence type="ECO:0000313" key="3">
    <source>
        <dbReference type="Proteomes" id="UP000327493"/>
    </source>
</evidence>
<dbReference type="AlphaFoldDB" id="A0A5J5CBJ0"/>
<feature type="compositionally biased region" description="Basic and acidic residues" evidence="1">
    <location>
        <begin position="141"/>
        <end position="159"/>
    </location>
</feature>
<organism evidence="2 3">
    <name type="scientific">Etheostoma spectabile</name>
    <name type="common">orangethroat darter</name>
    <dbReference type="NCBI Taxonomy" id="54343"/>
    <lineage>
        <taxon>Eukaryota</taxon>
        <taxon>Metazoa</taxon>
        <taxon>Chordata</taxon>
        <taxon>Craniata</taxon>
        <taxon>Vertebrata</taxon>
        <taxon>Euteleostomi</taxon>
        <taxon>Actinopterygii</taxon>
        <taxon>Neopterygii</taxon>
        <taxon>Teleostei</taxon>
        <taxon>Neoteleostei</taxon>
        <taxon>Acanthomorphata</taxon>
        <taxon>Eupercaria</taxon>
        <taxon>Perciformes</taxon>
        <taxon>Percoidei</taxon>
        <taxon>Percidae</taxon>
        <taxon>Etheostomatinae</taxon>
        <taxon>Etheostoma</taxon>
    </lineage>
</organism>
<feature type="region of interest" description="Disordered" evidence="1">
    <location>
        <begin position="135"/>
        <end position="189"/>
    </location>
</feature>
<dbReference type="EMBL" id="VOFY01000599">
    <property type="protein sequence ID" value="KAA8578493.1"/>
    <property type="molecule type" value="Genomic_DNA"/>
</dbReference>
<proteinExistence type="predicted"/>
<evidence type="ECO:0000313" key="2">
    <source>
        <dbReference type="EMBL" id="KAA8578493.1"/>
    </source>
</evidence>
<gene>
    <name evidence="2" type="ORF">FQN60_007348</name>
</gene>
<evidence type="ECO:0000256" key="1">
    <source>
        <dbReference type="SAM" id="MobiDB-lite"/>
    </source>
</evidence>
<dbReference type="Proteomes" id="UP000327493">
    <property type="component" value="Unassembled WGS sequence"/>
</dbReference>
<protein>
    <submittedName>
        <fullName evidence="2">Uncharacterized protein</fullName>
    </submittedName>
</protein>
<keyword evidence="3" id="KW-1185">Reference proteome</keyword>
<sequence>MRKKGGKGSSFVNVGTGDGFAGGTHKLVVEGAQPSVSEQRRESGAVEQLVHLSDIHGTPVLVSVLYMAFYVQFLVPKPDSAPVKWKMIGQRRKITTPPLSPVHVLDEVDGNAATTASDEHLPDAATTAFNANLPDAENTESDEHLPDAENTACDEHLSDADNTASDENLPDAANSTRCTGRHTSRGISA</sequence>
<feature type="non-terminal residue" evidence="2">
    <location>
        <position position="189"/>
    </location>
</feature>
<reference evidence="2 3" key="1">
    <citation type="submission" date="2019-08" db="EMBL/GenBank/DDBJ databases">
        <title>A chromosome-level genome assembly, high-density linkage maps, and genome scans reveal the genomic architecture of hybrid incompatibilities underlying speciation via character displacement in darters (Percidae: Etheostominae).</title>
        <authorList>
            <person name="Moran R.L."/>
            <person name="Catchen J.M."/>
            <person name="Fuller R.C."/>
        </authorList>
    </citation>
    <scope>NUCLEOTIDE SEQUENCE [LARGE SCALE GENOMIC DNA]</scope>
    <source>
        <strain evidence="2">EspeVRDwgs_2016</strain>
        <tissue evidence="2">Muscle</tissue>
    </source>
</reference>
<accession>A0A5J5CBJ0</accession>